<organism evidence="2 3">
    <name type="scientific">Sandarakinorhabdus fusca</name>
    <dbReference type="NCBI Taxonomy" id="1439888"/>
    <lineage>
        <taxon>Bacteria</taxon>
        <taxon>Pseudomonadati</taxon>
        <taxon>Pseudomonadota</taxon>
        <taxon>Alphaproteobacteria</taxon>
        <taxon>Sphingomonadales</taxon>
        <taxon>Sphingosinicellaceae</taxon>
        <taxon>Sandarakinorhabdus</taxon>
    </lineage>
</organism>
<dbReference type="OrthoDB" id="336094at2"/>
<dbReference type="InterPro" id="IPR046860">
    <property type="entry name" value="SnoaL_5"/>
</dbReference>
<dbReference type="SUPFAM" id="SSF54427">
    <property type="entry name" value="NTF2-like"/>
    <property type="match status" value="1"/>
</dbReference>
<dbReference type="Proteomes" id="UP000481327">
    <property type="component" value="Unassembled WGS sequence"/>
</dbReference>
<name>A0A7C9GRW1_9SPHN</name>
<keyword evidence="3" id="KW-1185">Reference proteome</keyword>
<evidence type="ECO:0000259" key="1">
    <source>
        <dbReference type="Pfam" id="PF20409"/>
    </source>
</evidence>
<sequence>MTTKAIADDVVAMSKAGNIEGIGPKYWADDIVSIEAMDGPMGRIEGRAGVDAKGEWWSGAHEIHGAETHGPWVNGDQFSVRWVMDVTQKDSGTRLTIDEIALYTVRDGKIVEEKFFY</sequence>
<dbReference type="Gene3D" id="3.10.450.50">
    <property type="match status" value="1"/>
</dbReference>
<accession>A0A7C9GRW1</accession>
<dbReference type="RefSeq" id="WP_152577897.1">
    <property type="nucleotide sequence ID" value="NZ_JAATJI010000002.1"/>
</dbReference>
<evidence type="ECO:0000313" key="2">
    <source>
        <dbReference type="EMBL" id="MQT17431.1"/>
    </source>
</evidence>
<evidence type="ECO:0000313" key="3">
    <source>
        <dbReference type="Proteomes" id="UP000481327"/>
    </source>
</evidence>
<gene>
    <name evidence="2" type="ORF">F3168_09170</name>
</gene>
<dbReference type="EMBL" id="WIOL01000003">
    <property type="protein sequence ID" value="MQT17431.1"/>
    <property type="molecule type" value="Genomic_DNA"/>
</dbReference>
<comment type="caution">
    <text evidence="2">The sequence shown here is derived from an EMBL/GenBank/DDBJ whole genome shotgun (WGS) entry which is preliminary data.</text>
</comment>
<protein>
    <submittedName>
        <fullName evidence="2">Nuclear transport factor 2 family protein</fullName>
    </submittedName>
</protein>
<dbReference type="Pfam" id="PF20409">
    <property type="entry name" value="SnoaL_5"/>
    <property type="match status" value="1"/>
</dbReference>
<proteinExistence type="predicted"/>
<feature type="domain" description="SnoaL-like" evidence="1">
    <location>
        <begin position="1"/>
        <end position="117"/>
    </location>
</feature>
<dbReference type="InterPro" id="IPR032710">
    <property type="entry name" value="NTF2-like_dom_sf"/>
</dbReference>
<dbReference type="AlphaFoldDB" id="A0A7C9GRW1"/>
<reference evidence="2 3" key="1">
    <citation type="submission" date="2019-09" db="EMBL/GenBank/DDBJ databases">
        <title>Polymorphobacter sp. isolated from a lake in China.</title>
        <authorList>
            <person name="Liu Z."/>
        </authorList>
    </citation>
    <scope>NUCLEOTIDE SEQUENCE [LARGE SCALE GENOMIC DNA]</scope>
    <source>
        <strain evidence="2 3">D40P</strain>
    </source>
</reference>